<dbReference type="Gene3D" id="3.40.630.30">
    <property type="match status" value="1"/>
</dbReference>
<dbReference type="GO" id="GO:0016747">
    <property type="term" value="F:acyltransferase activity, transferring groups other than amino-acyl groups"/>
    <property type="evidence" value="ECO:0007669"/>
    <property type="project" value="InterPro"/>
</dbReference>
<dbReference type="STRING" id="1777140.AWB79_03884"/>
<dbReference type="OrthoDB" id="5292888at2"/>
<dbReference type="PANTHER" id="PTHR43877">
    <property type="entry name" value="AMINOALKYLPHOSPHONATE N-ACETYLTRANSFERASE-RELATED-RELATED"/>
    <property type="match status" value="1"/>
</dbReference>
<comment type="caution">
    <text evidence="4">The sequence shown here is derived from an EMBL/GenBank/DDBJ whole genome shotgun (WGS) entry which is preliminary data.</text>
</comment>
<keyword evidence="5" id="KW-1185">Reference proteome</keyword>
<evidence type="ECO:0000313" key="4">
    <source>
        <dbReference type="EMBL" id="SAK70984.1"/>
    </source>
</evidence>
<dbReference type="InterPro" id="IPR050832">
    <property type="entry name" value="Bact_Acetyltransf"/>
</dbReference>
<keyword evidence="2" id="KW-0012">Acyltransferase</keyword>
<protein>
    <submittedName>
        <fullName evidence="4">N-acetyltransferase GCN5</fullName>
    </submittedName>
</protein>
<dbReference type="PROSITE" id="PS51186">
    <property type="entry name" value="GNAT"/>
    <property type="match status" value="1"/>
</dbReference>
<reference evidence="4" key="1">
    <citation type="submission" date="2016-01" db="EMBL/GenBank/DDBJ databases">
        <authorList>
            <person name="Peeters C."/>
        </authorList>
    </citation>
    <scope>NUCLEOTIDE SEQUENCE</scope>
    <source>
        <strain evidence="4">LMG 29322</strain>
    </source>
</reference>
<dbReference type="SUPFAM" id="SSF55729">
    <property type="entry name" value="Acyl-CoA N-acyltransferases (Nat)"/>
    <property type="match status" value="1"/>
</dbReference>
<feature type="domain" description="N-acetyltransferase" evidence="3">
    <location>
        <begin position="21"/>
        <end position="186"/>
    </location>
</feature>
<proteinExistence type="predicted"/>
<gene>
    <name evidence="4" type="ORF">AWB79_03884</name>
</gene>
<dbReference type="Proteomes" id="UP000054851">
    <property type="component" value="Unassembled WGS sequence"/>
</dbReference>
<evidence type="ECO:0000313" key="5">
    <source>
        <dbReference type="Proteomes" id="UP000054851"/>
    </source>
</evidence>
<dbReference type="EMBL" id="FCOA02000012">
    <property type="protein sequence ID" value="SAK70984.1"/>
    <property type="molecule type" value="Genomic_DNA"/>
</dbReference>
<keyword evidence="1" id="KW-0808">Transferase</keyword>
<dbReference type="CDD" id="cd04301">
    <property type="entry name" value="NAT_SF"/>
    <property type="match status" value="1"/>
</dbReference>
<dbReference type="Pfam" id="PF00583">
    <property type="entry name" value="Acetyltransf_1"/>
    <property type="match status" value="1"/>
</dbReference>
<evidence type="ECO:0000259" key="3">
    <source>
        <dbReference type="PROSITE" id="PS51186"/>
    </source>
</evidence>
<organism evidence="4 5">
    <name type="scientific">Caballeronia hypogeia</name>
    <dbReference type="NCBI Taxonomy" id="1777140"/>
    <lineage>
        <taxon>Bacteria</taxon>
        <taxon>Pseudomonadati</taxon>
        <taxon>Pseudomonadota</taxon>
        <taxon>Betaproteobacteria</taxon>
        <taxon>Burkholderiales</taxon>
        <taxon>Burkholderiaceae</taxon>
        <taxon>Caballeronia</taxon>
    </lineage>
</organism>
<name>A0A158BLR1_9BURK</name>
<dbReference type="RefSeq" id="WP_061169035.1">
    <property type="nucleotide sequence ID" value="NZ_FCOA02000012.1"/>
</dbReference>
<dbReference type="AlphaFoldDB" id="A0A158BLR1"/>
<accession>A0A158BLR1</accession>
<dbReference type="PANTHER" id="PTHR43877:SF2">
    <property type="entry name" value="AMINOALKYLPHOSPHONATE N-ACETYLTRANSFERASE-RELATED"/>
    <property type="match status" value="1"/>
</dbReference>
<dbReference type="InterPro" id="IPR000182">
    <property type="entry name" value="GNAT_dom"/>
</dbReference>
<evidence type="ECO:0000256" key="1">
    <source>
        <dbReference type="ARBA" id="ARBA00022679"/>
    </source>
</evidence>
<dbReference type="InterPro" id="IPR016181">
    <property type="entry name" value="Acyl_CoA_acyltransferase"/>
</dbReference>
<sequence length="186" mass="20398">MSNSKLTNERDAHLQSEAAGLSLRAATSDDTVLIASMHAQSWARAYRGILPDDWLDRDLQAERAAHWQTRMQEIVAGASCLLIAEHAGEPVGFVCFDQPDASGSVYIDNLHALPMGRGLGAGTAMLAEAARWARSRGAHQLHLLVLEQNTAAIGFYESRGWKREARLAEQMAGIDVFSLRYVLPLE</sequence>
<evidence type="ECO:0000256" key="2">
    <source>
        <dbReference type="ARBA" id="ARBA00023315"/>
    </source>
</evidence>